<dbReference type="Gene3D" id="3.20.80.10">
    <property type="entry name" value="Regulatory factor, effector binding domain"/>
    <property type="match status" value="1"/>
</dbReference>
<dbReference type="SUPFAM" id="SSF55136">
    <property type="entry name" value="Probable bacterial effector-binding domain"/>
    <property type="match status" value="1"/>
</dbReference>
<dbReference type="AlphaFoldDB" id="A0A4Q0XW91"/>
<dbReference type="InterPro" id="IPR018060">
    <property type="entry name" value="HTH_AraC"/>
</dbReference>
<dbReference type="Pfam" id="PF06445">
    <property type="entry name" value="GyrI-like"/>
    <property type="match status" value="1"/>
</dbReference>
<evidence type="ECO:0000313" key="6">
    <source>
        <dbReference type="Proteomes" id="UP000290191"/>
    </source>
</evidence>
<gene>
    <name evidence="5" type="ORF">CRV06_11860</name>
</gene>
<feature type="domain" description="HTH araC/xylS-type" evidence="4">
    <location>
        <begin position="15"/>
        <end position="114"/>
    </location>
</feature>
<dbReference type="GO" id="GO:0043565">
    <property type="term" value="F:sequence-specific DNA binding"/>
    <property type="evidence" value="ECO:0007669"/>
    <property type="project" value="InterPro"/>
</dbReference>
<dbReference type="Gene3D" id="1.10.10.60">
    <property type="entry name" value="Homeodomain-like"/>
    <property type="match status" value="2"/>
</dbReference>
<dbReference type="STRING" id="877500.GCA_000935065_00324"/>
<dbReference type="OrthoDB" id="5337216at2"/>
<dbReference type="InterPro" id="IPR018062">
    <property type="entry name" value="HTH_AraC-typ_CS"/>
</dbReference>
<dbReference type="PANTHER" id="PTHR40055">
    <property type="entry name" value="TRANSCRIPTIONAL REGULATOR YGIV-RELATED"/>
    <property type="match status" value="1"/>
</dbReference>
<dbReference type="InterPro" id="IPR010499">
    <property type="entry name" value="AraC_E-bd"/>
</dbReference>
<dbReference type="Proteomes" id="UP000290191">
    <property type="component" value="Unassembled WGS sequence"/>
</dbReference>
<dbReference type="InterPro" id="IPR009057">
    <property type="entry name" value="Homeodomain-like_sf"/>
</dbReference>
<dbReference type="PROSITE" id="PS00041">
    <property type="entry name" value="HTH_ARAC_FAMILY_1"/>
    <property type="match status" value="1"/>
</dbReference>
<dbReference type="InterPro" id="IPR029442">
    <property type="entry name" value="GyrI-like"/>
</dbReference>
<accession>A0A4Q0XW91</accession>
<dbReference type="PROSITE" id="PS01124">
    <property type="entry name" value="HTH_ARAC_FAMILY_2"/>
    <property type="match status" value="1"/>
</dbReference>
<name>A0A4Q0XW91_9BACT</name>
<proteinExistence type="predicted"/>
<dbReference type="SUPFAM" id="SSF46689">
    <property type="entry name" value="Homeodomain-like"/>
    <property type="match status" value="2"/>
</dbReference>
<dbReference type="EMBL" id="PDKO01000011">
    <property type="protein sequence ID" value="RXJ61870.1"/>
    <property type="molecule type" value="Genomic_DNA"/>
</dbReference>
<evidence type="ECO:0000256" key="1">
    <source>
        <dbReference type="ARBA" id="ARBA00023015"/>
    </source>
</evidence>
<sequence length="288" mass="34193">MKKKDTTKEHKERINEVQYHIYKYLSSKLLIEDLAKISSYSPFHFQRIFKEITGKSVTTYIKDLRLQWAANLLIFNPNSTITNIAFDCGFKSSSTFSNEFKKFYKTTPNDWRKGEYKSYEPKEYELREKEVDFSKIEIKKIPQIQIAYMRHQGFDKTIKKMWQKFLFLLEEDFGIKNPAMMAVHHSNPNIITLEDYRYVACVDLKDKKIKPKGDIGLCNIKGGLYATIRYQGICEDALTLYKKIYHQWLPSSEFEALNASANVLYYKNNYLDSKDEFDIEFRVPIRYK</sequence>
<dbReference type="GO" id="GO:0003700">
    <property type="term" value="F:DNA-binding transcription factor activity"/>
    <property type="evidence" value="ECO:0007669"/>
    <property type="project" value="InterPro"/>
</dbReference>
<evidence type="ECO:0000256" key="3">
    <source>
        <dbReference type="ARBA" id="ARBA00023163"/>
    </source>
</evidence>
<dbReference type="SMART" id="SM00871">
    <property type="entry name" value="AraC_E_bind"/>
    <property type="match status" value="1"/>
</dbReference>
<protein>
    <submittedName>
        <fullName evidence="5">AraC family transcriptional regulator</fullName>
    </submittedName>
</protein>
<dbReference type="InterPro" id="IPR050908">
    <property type="entry name" value="SmbC-like"/>
</dbReference>
<dbReference type="InterPro" id="IPR020449">
    <property type="entry name" value="Tscrpt_reg_AraC-type_HTH"/>
</dbReference>
<keyword evidence="6" id="KW-1185">Reference proteome</keyword>
<dbReference type="SMART" id="SM00342">
    <property type="entry name" value="HTH_ARAC"/>
    <property type="match status" value="1"/>
</dbReference>
<evidence type="ECO:0000313" key="5">
    <source>
        <dbReference type="EMBL" id="RXJ61870.1"/>
    </source>
</evidence>
<keyword evidence="2" id="KW-0238">DNA-binding</keyword>
<evidence type="ECO:0000259" key="4">
    <source>
        <dbReference type="PROSITE" id="PS01124"/>
    </source>
</evidence>
<keyword evidence="1" id="KW-0805">Transcription regulation</keyword>
<organism evidence="5 6">
    <name type="scientific">Halarcobacter anaerophilus</name>
    <dbReference type="NCBI Taxonomy" id="877500"/>
    <lineage>
        <taxon>Bacteria</taxon>
        <taxon>Pseudomonadati</taxon>
        <taxon>Campylobacterota</taxon>
        <taxon>Epsilonproteobacteria</taxon>
        <taxon>Campylobacterales</taxon>
        <taxon>Arcobacteraceae</taxon>
        <taxon>Halarcobacter</taxon>
    </lineage>
</organism>
<comment type="caution">
    <text evidence="5">The sequence shown here is derived from an EMBL/GenBank/DDBJ whole genome shotgun (WGS) entry which is preliminary data.</text>
</comment>
<dbReference type="InterPro" id="IPR011256">
    <property type="entry name" value="Reg_factor_effector_dom_sf"/>
</dbReference>
<keyword evidence="3" id="KW-0804">Transcription</keyword>
<dbReference type="Pfam" id="PF12833">
    <property type="entry name" value="HTH_18"/>
    <property type="match status" value="1"/>
</dbReference>
<dbReference type="RefSeq" id="WP_129082644.1">
    <property type="nucleotide sequence ID" value="NZ_CP041070.1"/>
</dbReference>
<dbReference type="PANTHER" id="PTHR40055:SF1">
    <property type="entry name" value="TRANSCRIPTIONAL REGULATOR YGIV-RELATED"/>
    <property type="match status" value="1"/>
</dbReference>
<dbReference type="PRINTS" id="PR00032">
    <property type="entry name" value="HTHARAC"/>
</dbReference>
<evidence type="ECO:0000256" key="2">
    <source>
        <dbReference type="ARBA" id="ARBA00023125"/>
    </source>
</evidence>
<reference evidence="5 6" key="1">
    <citation type="submission" date="2017-10" db="EMBL/GenBank/DDBJ databases">
        <title>Genomics of the genus Arcobacter.</title>
        <authorList>
            <person name="Perez-Cataluna A."/>
            <person name="Figueras M.J."/>
        </authorList>
    </citation>
    <scope>NUCLEOTIDE SEQUENCE [LARGE SCALE GENOMIC DNA]</scope>
    <source>
        <strain evidence="5 6">DSM 24636</strain>
    </source>
</reference>